<sequence length="310" mass="33515">MSVSTAKTSNVAAAELIIPPKQIIHDKKPISYQTLLLGAGLHLFETSTLGQPFEVMKTQMAANRGQPLPMVLKSIYSRGGIFGFYQGLIPWAWIEASTKGAVLLFTASELEYRALAAGASPFLAGIVGGMGGGIAQAYSTMGFCTFMKTVEVTRQKSGGNTSTFGIAADIFKREGIAGINKGVNAVALRQCTNWASRFGIARFAQDAIVKYRHNGQGAKADHVDKILASIAAGGLSCWNQPLEVIRVEMQSQLKTVGRPEKMTLMNTTKYIYQQSGLGGFYRGVMPRIGLGIWQTLVMVAMGDYFRARIK</sequence>
<evidence type="ECO:0000256" key="4">
    <source>
        <dbReference type="ARBA" id="ARBA00023136"/>
    </source>
</evidence>
<dbReference type="Gene3D" id="1.50.40.10">
    <property type="entry name" value="Mitochondrial carrier domain"/>
    <property type="match status" value="1"/>
</dbReference>
<dbReference type="PANTHER" id="PTHR46982">
    <property type="entry name" value="CITRATE/OXOGLUTARATE CARRIER PROTEIN"/>
    <property type="match status" value="1"/>
</dbReference>
<evidence type="ECO:0000256" key="6">
    <source>
        <dbReference type="RuleBase" id="RU000488"/>
    </source>
</evidence>
<comment type="subcellular location">
    <subcellularLocation>
        <location evidence="1">Membrane</location>
        <topology evidence="1">Multi-pass membrane protein</topology>
    </subcellularLocation>
</comment>
<dbReference type="InterPro" id="IPR018108">
    <property type="entry name" value="MCP_transmembrane"/>
</dbReference>
<keyword evidence="3" id="KW-1133">Transmembrane helix</keyword>
<keyword evidence="6" id="KW-0813">Transport</keyword>
<dbReference type="OrthoDB" id="10253709at2759"/>
<comment type="caution">
    <text evidence="7">The sequence shown here is derived from an EMBL/GenBank/DDBJ whole genome shotgun (WGS) entry which is preliminary data.</text>
</comment>
<dbReference type="Pfam" id="PF00153">
    <property type="entry name" value="Mito_carr"/>
    <property type="match status" value="3"/>
</dbReference>
<dbReference type="GO" id="GO:0005371">
    <property type="term" value="F:tricarboxylate secondary active transmembrane transporter activity"/>
    <property type="evidence" value="ECO:0007669"/>
    <property type="project" value="TreeGrafter"/>
</dbReference>
<dbReference type="GO" id="GO:0005739">
    <property type="term" value="C:mitochondrion"/>
    <property type="evidence" value="ECO:0007669"/>
    <property type="project" value="TreeGrafter"/>
</dbReference>
<feature type="repeat" description="Solcar" evidence="5">
    <location>
        <begin position="123"/>
        <end position="207"/>
    </location>
</feature>
<dbReference type="GO" id="GO:0006843">
    <property type="term" value="P:mitochondrial citrate transmembrane transport"/>
    <property type="evidence" value="ECO:0007669"/>
    <property type="project" value="TreeGrafter"/>
</dbReference>
<dbReference type="GO" id="GO:0015742">
    <property type="term" value="P:alpha-ketoglutarate transport"/>
    <property type="evidence" value="ECO:0007669"/>
    <property type="project" value="TreeGrafter"/>
</dbReference>
<dbReference type="STRING" id="101091.A0A1C7NJW5"/>
<dbReference type="SUPFAM" id="SSF103506">
    <property type="entry name" value="Mitochondrial carrier"/>
    <property type="match status" value="1"/>
</dbReference>
<name>A0A1C7NJW5_9FUNG</name>
<evidence type="ECO:0000256" key="5">
    <source>
        <dbReference type="PROSITE-ProRule" id="PRU00282"/>
    </source>
</evidence>
<dbReference type="GO" id="GO:0016020">
    <property type="term" value="C:membrane"/>
    <property type="evidence" value="ECO:0007669"/>
    <property type="project" value="UniProtKB-SubCell"/>
</dbReference>
<dbReference type="FunCoup" id="A0A1C7NJW5">
    <property type="interactions" value="216"/>
</dbReference>
<evidence type="ECO:0000256" key="3">
    <source>
        <dbReference type="ARBA" id="ARBA00022989"/>
    </source>
</evidence>
<comment type="similarity">
    <text evidence="6">Belongs to the mitochondrial carrier (TC 2.A.29) family.</text>
</comment>
<evidence type="ECO:0000313" key="7">
    <source>
        <dbReference type="EMBL" id="OBZ89443.1"/>
    </source>
</evidence>
<gene>
    <name evidence="7" type="primary">YHM2_0</name>
    <name evidence="7" type="ORF">A0J61_02500</name>
</gene>
<keyword evidence="4 5" id="KW-0472">Membrane</keyword>
<keyword evidence="2 5" id="KW-0812">Transmembrane</keyword>
<dbReference type="Proteomes" id="UP000093000">
    <property type="component" value="Unassembled WGS sequence"/>
</dbReference>
<feature type="repeat" description="Solcar" evidence="5">
    <location>
        <begin position="220"/>
        <end position="308"/>
    </location>
</feature>
<evidence type="ECO:0000313" key="8">
    <source>
        <dbReference type="Proteomes" id="UP000093000"/>
    </source>
</evidence>
<dbReference type="FunFam" id="1.50.40.10:FF:000078">
    <property type="entry name" value="Mitochondrial DNA replication protein YHM2"/>
    <property type="match status" value="1"/>
</dbReference>
<dbReference type="PANTHER" id="PTHR46982:SF1">
    <property type="entry name" value="CITRATE_OXOGLUTARATE CARRIER PROTEIN"/>
    <property type="match status" value="1"/>
</dbReference>
<dbReference type="PROSITE" id="PS50920">
    <property type="entry name" value="SOLCAR"/>
    <property type="match status" value="2"/>
</dbReference>
<dbReference type="AlphaFoldDB" id="A0A1C7NJW5"/>
<dbReference type="EMBL" id="LUGH01000095">
    <property type="protein sequence ID" value="OBZ89443.1"/>
    <property type="molecule type" value="Genomic_DNA"/>
</dbReference>
<accession>A0A1C7NJW5</accession>
<reference evidence="7 8" key="1">
    <citation type="submission" date="2016-03" db="EMBL/GenBank/DDBJ databases">
        <title>Choanephora cucurbitarum.</title>
        <authorList>
            <person name="Min B."/>
            <person name="Park H."/>
            <person name="Park J.-H."/>
            <person name="Shin H.-D."/>
            <person name="Choi I.-G."/>
        </authorList>
    </citation>
    <scope>NUCLEOTIDE SEQUENCE [LARGE SCALE GENOMIC DNA]</scope>
    <source>
        <strain evidence="7 8">KUS-F28377</strain>
    </source>
</reference>
<keyword evidence="8" id="KW-1185">Reference proteome</keyword>
<evidence type="ECO:0000256" key="2">
    <source>
        <dbReference type="ARBA" id="ARBA00022692"/>
    </source>
</evidence>
<proteinExistence type="inferred from homology"/>
<dbReference type="InterPro" id="IPR023395">
    <property type="entry name" value="MCP_dom_sf"/>
</dbReference>
<organism evidence="7 8">
    <name type="scientific">Choanephora cucurbitarum</name>
    <dbReference type="NCBI Taxonomy" id="101091"/>
    <lineage>
        <taxon>Eukaryota</taxon>
        <taxon>Fungi</taxon>
        <taxon>Fungi incertae sedis</taxon>
        <taxon>Mucoromycota</taxon>
        <taxon>Mucoromycotina</taxon>
        <taxon>Mucoromycetes</taxon>
        <taxon>Mucorales</taxon>
        <taxon>Mucorineae</taxon>
        <taxon>Choanephoraceae</taxon>
        <taxon>Choanephoroideae</taxon>
        <taxon>Choanephora</taxon>
    </lineage>
</organism>
<protein>
    <submittedName>
        <fullName evidence="7">Citrate/oxoglutarate carrier protein</fullName>
    </submittedName>
</protein>
<dbReference type="InterPro" id="IPR053017">
    <property type="entry name" value="Mito_Cit/Oxoglu_Carrier"/>
</dbReference>
<dbReference type="InParanoid" id="A0A1C7NJW5"/>
<evidence type="ECO:0000256" key="1">
    <source>
        <dbReference type="ARBA" id="ARBA00004141"/>
    </source>
</evidence>